<evidence type="ECO:0000256" key="1">
    <source>
        <dbReference type="ARBA" id="ARBA00022679"/>
    </source>
</evidence>
<dbReference type="HAMAP" id="MF_00108">
    <property type="entry name" value="IspD"/>
    <property type="match status" value="1"/>
</dbReference>
<comment type="caution">
    <text evidence="4">The sequence shown here is derived from an EMBL/GenBank/DDBJ whole genome shotgun (WGS) entry which is preliminary data.</text>
</comment>
<proteinExistence type="inferred from homology"/>
<comment type="similarity">
    <text evidence="3">Belongs to the IspD/TarI cytidylyltransferase family. IspD subfamily.</text>
</comment>
<keyword evidence="2 3" id="KW-0548">Nucleotidyltransferase</keyword>
<evidence type="ECO:0000313" key="4">
    <source>
        <dbReference type="EMBL" id="MER2491983.1"/>
    </source>
</evidence>
<evidence type="ECO:0000256" key="3">
    <source>
        <dbReference type="HAMAP-Rule" id="MF_00108"/>
    </source>
</evidence>
<protein>
    <recommendedName>
        <fullName evidence="3">2-C-methyl-D-erythritol 4-phosphate cytidylyltransferase</fullName>
        <ecNumber evidence="3">2.7.7.60</ecNumber>
    </recommendedName>
    <alternativeName>
        <fullName evidence="3">4-diphosphocytidyl-2C-methyl-D-erythritol synthase</fullName>
    </alternativeName>
    <alternativeName>
        <fullName evidence="3">MEP cytidylyltransferase</fullName>
        <shortName evidence="3">MCT</shortName>
    </alternativeName>
</protein>
<keyword evidence="3" id="KW-0414">Isoprene biosynthesis</keyword>
<gene>
    <name evidence="3 4" type="primary">ispD</name>
    <name evidence="4" type="ORF">ABS311_08810</name>
</gene>
<dbReference type="RefSeq" id="WP_143869926.1">
    <property type="nucleotide sequence ID" value="NZ_CP041660.1"/>
</dbReference>
<dbReference type="SUPFAM" id="SSF53448">
    <property type="entry name" value="Nucleotide-diphospho-sugar transferases"/>
    <property type="match status" value="1"/>
</dbReference>
<sequence length="230" mass="25167">MNKNQIVAIVPAAGVGKRMQSKVPKQYIEIAGKTVLQHTVEKLAQIAKINKIIVAVSKDDPYISEIKPELPAKVVLTQGGAERADSVLAGLNCLDVNEYPWALVHDAARPCVRADDIRKLIDHVLQNQQGAILAAPVRDTIKLSNAAQKVEKTVDRSALWHALTPQMFATGLLQHALQKHLQDGCMITDEASAMELSGHPVHLIEGAMSNIKITRPEDLEIAEMFISRVL</sequence>
<dbReference type="GO" id="GO:0050518">
    <property type="term" value="F:2-C-methyl-D-erythritol 4-phosphate cytidylyltransferase activity"/>
    <property type="evidence" value="ECO:0007669"/>
    <property type="project" value="UniProtKB-EC"/>
</dbReference>
<dbReference type="PANTHER" id="PTHR32125:SF4">
    <property type="entry name" value="2-C-METHYL-D-ERYTHRITOL 4-PHOSPHATE CYTIDYLYLTRANSFERASE, CHLOROPLASTIC"/>
    <property type="match status" value="1"/>
</dbReference>
<dbReference type="CDD" id="cd02516">
    <property type="entry name" value="CDP-ME_synthetase"/>
    <property type="match status" value="1"/>
</dbReference>
<evidence type="ECO:0000256" key="2">
    <source>
        <dbReference type="ARBA" id="ARBA00022695"/>
    </source>
</evidence>
<dbReference type="Gene3D" id="3.90.550.10">
    <property type="entry name" value="Spore Coat Polysaccharide Biosynthesis Protein SpsA, Chain A"/>
    <property type="match status" value="1"/>
</dbReference>
<dbReference type="EMBL" id="JBELOE010000183">
    <property type="protein sequence ID" value="MER2491983.1"/>
    <property type="molecule type" value="Genomic_DNA"/>
</dbReference>
<reference evidence="4 5" key="1">
    <citation type="submission" date="2024-06" db="EMBL/GenBank/DDBJ databases">
        <authorList>
            <person name="Chen R.Y."/>
        </authorList>
    </citation>
    <scope>NUCLEOTIDE SEQUENCE [LARGE SCALE GENOMIC DNA]</scope>
    <source>
        <strain evidence="4 5">D2</strain>
    </source>
</reference>
<keyword evidence="1 3" id="KW-0808">Transferase</keyword>
<dbReference type="InterPro" id="IPR029044">
    <property type="entry name" value="Nucleotide-diphossugar_trans"/>
</dbReference>
<comment type="pathway">
    <text evidence="3">Isoprenoid biosynthesis; isopentenyl diphosphate biosynthesis via DXP pathway; isopentenyl diphosphate from 1-deoxy-D-xylulose 5-phosphate: step 2/6.</text>
</comment>
<keyword evidence="5" id="KW-1185">Reference proteome</keyword>
<name>A0ABV1RGD0_9ALTE</name>
<dbReference type="Pfam" id="PF01128">
    <property type="entry name" value="IspD"/>
    <property type="match status" value="1"/>
</dbReference>
<dbReference type="InterPro" id="IPR034683">
    <property type="entry name" value="IspD/TarI"/>
</dbReference>
<dbReference type="EC" id="2.7.7.60" evidence="3"/>
<accession>A0ABV1RGD0</accession>
<comment type="function">
    <text evidence="3">Catalyzes the formation of 4-diphosphocytidyl-2-C-methyl-D-erythritol from CTP and 2-C-methyl-D-erythritol 4-phosphate (MEP).</text>
</comment>
<organism evidence="4 5">
    <name type="scientific">Catenovulum sediminis</name>
    <dbReference type="NCBI Taxonomy" id="1740262"/>
    <lineage>
        <taxon>Bacteria</taxon>
        <taxon>Pseudomonadati</taxon>
        <taxon>Pseudomonadota</taxon>
        <taxon>Gammaproteobacteria</taxon>
        <taxon>Alteromonadales</taxon>
        <taxon>Alteromonadaceae</taxon>
        <taxon>Catenovulum</taxon>
    </lineage>
</organism>
<dbReference type="Proteomes" id="UP001467690">
    <property type="component" value="Unassembled WGS sequence"/>
</dbReference>
<feature type="site" description="Positions MEP for the nucleophilic attack" evidence="3">
    <location>
        <position position="156"/>
    </location>
</feature>
<evidence type="ECO:0000313" key="5">
    <source>
        <dbReference type="Proteomes" id="UP001467690"/>
    </source>
</evidence>
<dbReference type="InterPro" id="IPR001228">
    <property type="entry name" value="IspD"/>
</dbReference>
<feature type="site" description="Transition state stabilizer" evidence="3">
    <location>
        <position position="25"/>
    </location>
</feature>
<dbReference type="InterPro" id="IPR050088">
    <property type="entry name" value="IspD/TarI_cytidylyltransf_bact"/>
</dbReference>
<dbReference type="PANTHER" id="PTHR32125">
    <property type="entry name" value="2-C-METHYL-D-ERYTHRITOL 4-PHOSPHATE CYTIDYLYLTRANSFERASE, CHLOROPLASTIC"/>
    <property type="match status" value="1"/>
</dbReference>
<feature type="site" description="Positions MEP for the nucleophilic attack" evidence="3">
    <location>
        <position position="212"/>
    </location>
</feature>
<feature type="site" description="Transition state stabilizer" evidence="3">
    <location>
        <position position="18"/>
    </location>
</feature>
<dbReference type="NCBIfam" id="TIGR00453">
    <property type="entry name" value="ispD"/>
    <property type="match status" value="1"/>
</dbReference>
<comment type="catalytic activity">
    <reaction evidence="3">
        <text>2-C-methyl-D-erythritol 4-phosphate + CTP + H(+) = 4-CDP-2-C-methyl-D-erythritol + diphosphate</text>
        <dbReference type="Rhea" id="RHEA:13429"/>
        <dbReference type="ChEBI" id="CHEBI:15378"/>
        <dbReference type="ChEBI" id="CHEBI:33019"/>
        <dbReference type="ChEBI" id="CHEBI:37563"/>
        <dbReference type="ChEBI" id="CHEBI:57823"/>
        <dbReference type="ChEBI" id="CHEBI:58262"/>
        <dbReference type="EC" id="2.7.7.60"/>
    </reaction>
</comment>